<dbReference type="GO" id="GO:0051537">
    <property type="term" value="F:2 iron, 2 sulfur cluster binding"/>
    <property type="evidence" value="ECO:0007669"/>
    <property type="project" value="UniProtKB-KW"/>
</dbReference>
<dbReference type="Proteomes" id="UP000011607">
    <property type="component" value="Unassembled WGS sequence"/>
</dbReference>
<dbReference type="SUPFAM" id="SSF54292">
    <property type="entry name" value="2Fe-2S ferredoxin-like"/>
    <property type="match status" value="1"/>
</dbReference>
<evidence type="ECO:0000256" key="4">
    <source>
        <dbReference type="ARBA" id="ARBA00022723"/>
    </source>
</evidence>
<keyword evidence="5" id="KW-0249">Electron transport</keyword>
<comment type="cofactor">
    <cofactor evidence="8">
        <name>[2Fe-2S] cluster</name>
        <dbReference type="ChEBI" id="CHEBI:190135"/>
    </cofactor>
</comment>
<name>M0MPB4_9EURY</name>
<evidence type="ECO:0000259" key="9">
    <source>
        <dbReference type="PROSITE" id="PS51085"/>
    </source>
</evidence>
<dbReference type="Pfam" id="PF00111">
    <property type="entry name" value="Fer2"/>
    <property type="match status" value="1"/>
</dbReference>
<comment type="similarity">
    <text evidence="1">Belongs to the 2Fe2S plant-type ferredoxin family.</text>
</comment>
<dbReference type="PANTHER" id="PTHR43112">
    <property type="entry name" value="FERREDOXIN"/>
    <property type="match status" value="1"/>
</dbReference>
<dbReference type="eggNOG" id="arCOG02842">
    <property type="taxonomic scope" value="Archaea"/>
</dbReference>
<keyword evidence="11" id="KW-1185">Reference proteome</keyword>
<protein>
    <submittedName>
        <fullName evidence="10">Ferredoxin</fullName>
    </submittedName>
</protein>
<evidence type="ECO:0000256" key="3">
    <source>
        <dbReference type="ARBA" id="ARBA00022714"/>
    </source>
</evidence>
<feature type="domain" description="2Fe-2S ferredoxin-type" evidence="9">
    <location>
        <begin position="52"/>
        <end position="159"/>
    </location>
</feature>
<dbReference type="CDD" id="cd00207">
    <property type="entry name" value="fer2"/>
    <property type="match status" value="1"/>
</dbReference>
<evidence type="ECO:0000256" key="2">
    <source>
        <dbReference type="ARBA" id="ARBA00022448"/>
    </source>
</evidence>
<dbReference type="EMBL" id="AOMA01000008">
    <property type="protein sequence ID" value="EMA46559.1"/>
    <property type="molecule type" value="Genomic_DNA"/>
</dbReference>
<keyword evidence="6" id="KW-0408">Iron</keyword>
<keyword evidence="7" id="KW-0411">Iron-sulfur</keyword>
<dbReference type="PANTHER" id="PTHR43112:SF3">
    <property type="entry name" value="FERREDOXIN-2, CHLOROPLASTIC"/>
    <property type="match status" value="1"/>
</dbReference>
<evidence type="ECO:0000256" key="1">
    <source>
        <dbReference type="ARBA" id="ARBA00007874"/>
    </source>
</evidence>
<reference evidence="10 11" key="1">
    <citation type="journal article" date="2014" name="PLoS Genet.">
        <title>Phylogenetically driven sequencing of extremely halophilic archaea reveals strategies for static and dynamic osmo-response.</title>
        <authorList>
            <person name="Becker E.A."/>
            <person name="Seitzer P.M."/>
            <person name="Tritt A."/>
            <person name="Larsen D."/>
            <person name="Krusor M."/>
            <person name="Yao A.I."/>
            <person name="Wu D."/>
            <person name="Madern D."/>
            <person name="Eisen J.A."/>
            <person name="Darling A.E."/>
            <person name="Facciotti M.T."/>
        </authorList>
    </citation>
    <scope>NUCLEOTIDE SEQUENCE [LARGE SCALE GENOMIC DNA]</scope>
    <source>
        <strain evidence="10 11">JCM 10879</strain>
    </source>
</reference>
<dbReference type="InterPro" id="IPR012675">
    <property type="entry name" value="Beta-grasp_dom_sf"/>
</dbReference>
<dbReference type="InterPro" id="IPR036010">
    <property type="entry name" value="2Fe-2S_ferredoxin-like_sf"/>
</dbReference>
<keyword evidence="2" id="KW-0813">Transport</keyword>
<evidence type="ECO:0000313" key="10">
    <source>
        <dbReference type="EMBL" id="EMA46559.1"/>
    </source>
</evidence>
<dbReference type="Gene3D" id="3.10.20.30">
    <property type="match status" value="1"/>
</dbReference>
<accession>M0MPB4</accession>
<evidence type="ECO:0000256" key="8">
    <source>
        <dbReference type="ARBA" id="ARBA00034078"/>
    </source>
</evidence>
<evidence type="ECO:0000313" key="11">
    <source>
        <dbReference type="Proteomes" id="UP000011607"/>
    </source>
</evidence>
<dbReference type="AlphaFoldDB" id="M0MPB4"/>
<dbReference type="GO" id="GO:0046872">
    <property type="term" value="F:metal ion binding"/>
    <property type="evidence" value="ECO:0007669"/>
    <property type="project" value="UniProtKB-KW"/>
</dbReference>
<organism evidence="10 11">
    <name type="scientific">Halobiforma nitratireducens JCM 10879</name>
    <dbReference type="NCBI Taxonomy" id="1227454"/>
    <lineage>
        <taxon>Archaea</taxon>
        <taxon>Methanobacteriati</taxon>
        <taxon>Methanobacteriota</taxon>
        <taxon>Stenosarchaea group</taxon>
        <taxon>Halobacteria</taxon>
        <taxon>Halobacteriales</taxon>
        <taxon>Natrialbaceae</taxon>
        <taxon>Halobiforma</taxon>
    </lineage>
</organism>
<evidence type="ECO:0000256" key="7">
    <source>
        <dbReference type="ARBA" id="ARBA00023014"/>
    </source>
</evidence>
<comment type="caution">
    <text evidence="10">The sequence shown here is derived from an EMBL/GenBank/DDBJ whole genome shotgun (WGS) entry which is preliminary data.</text>
</comment>
<proteinExistence type="inferred from homology"/>
<dbReference type="STRING" id="1227454.C446_01126"/>
<dbReference type="InterPro" id="IPR001041">
    <property type="entry name" value="2Fe-2S_ferredoxin-type"/>
</dbReference>
<gene>
    <name evidence="10" type="ORF">C446_01126</name>
</gene>
<keyword evidence="3" id="KW-0001">2Fe-2S</keyword>
<sequence>MRVKTGYRSIDSGDSRRHRYVERPLFLVVRGSSEHDQIGRDSDDGGKTVTEYDVTLEWPDSRTETVAVDPRETVLEVALSEGIRLPYDCREGTCITCVGRVRAVGEDDTDAEGAVDAADAFDYRRQPKALTEDERANGYVLLCIAVPRADCRVAVGPMVRSEVGDSPWG</sequence>
<evidence type="ECO:0000256" key="5">
    <source>
        <dbReference type="ARBA" id="ARBA00022982"/>
    </source>
</evidence>
<dbReference type="PROSITE" id="PS51085">
    <property type="entry name" value="2FE2S_FER_2"/>
    <property type="match status" value="1"/>
</dbReference>
<keyword evidence="4" id="KW-0479">Metal-binding</keyword>
<evidence type="ECO:0000256" key="6">
    <source>
        <dbReference type="ARBA" id="ARBA00023004"/>
    </source>
</evidence>